<dbReference type="AlphaFoldDB" id="A0A4Y8W992"/>
<dbReference type="OrthoDB" id="1043330at2"/>
<accession>A0A4Y8W992</accession>
<protein>
    <submittedName>
        <fullName evidence="2">DUF2589 domain-containing protein</fullName>
    </submittedName>
</protein>
<feature type="compositionally biased region" description="Basic and acidic residues" evidence="1">
    <location>
        <begin position="245"/>
        <end position="265"/>
    </location>
</feature>
<dbReference type="InterPro" id="IPR024510">
    <property type="entry name" value="DUF2589"/>
</dbReference>
<sequence length="307" mass="33103">MALENINNHFSGLPMESLIGSPLKAACDAQVMLARSTVDFIKDVGFDGEKTRTADFSYTRHVVTGKDGLGNDIIEQEDVGLEVPVLAIVNIPNLMVDEVDITFDMEVKSSEASIEKSDSKGSFSAKTKVGWGPLSVTANVSGSVSAHKENTRSSDNSAKYHVNVHASQAGTPEGLSRVLDIIQDSVAPKSVDGPSQKLALDSNITKLADDVVADRKALECAKSQLTLANMELEAKKLQLSNDNQSDDKVASDQDDKSQTVDMKLEEDNVNKAKKVVVEKEITLQKSLNILEQAVNGIEVKAEEKETS</sequence>
<organism evidence="2 3">
    <name type="scientific">Vibrio ouci</name>
    <dbReference type="NCBI Taxonomy" id="2499078"/>
    <lineage>
        <taxon>Bacteria</taxon>
        <taxon>Pseudomonadati</taxon>
        <taxon>Pseudomonadota</taxon>
        <taxon>Gammaproteobacteria</taxon>
        <taxon>Vibrionales</taxon>
        <taxon>Vibrionaceae</taxon>
        <taxon>Vibrio</taxon>
    </lineage>
</organism>
<proteinExistence type="predicted"/>
<dbReference type="EMBL" id="SATR01000063">
    <property type="protein sequence ID" value="TFH89489.1"/>
    <property type="molecule type" value="Genomic_DNA"/>
</dbReference>
<name>A0A4Y8W992_9VIBR</name>
<evidence type="ECO:0000313" key="2">
    <source>
        <dbReference type="EMBL" id="TFH89489.1"/>
    </source>
</evidence>
<feature type="region of interest" description="Disordered" evidence="1">
    <location>
        <begin position="239"/>
        <end position="265"/>
    </location>
</feature>
<comment type="caution">
    <text evidence="2">The sequence shown here is derived from an EMBL/GenBank/DDBJ whole genome shotgun (WGS) entry which is preliminary data.</text>
</comment>
<reference evidence="2 3" key="1">
    <citation type="submission" date="2019-01" db="EMBL/GenBank/DDBJ databases">
        <title>Vibrio BEI176 sp. nov, a marine bacterium isolated from China: eastern marignal seas.</title>
        <authorList>
            <person name="Li B."/>
        </authorList>
    </citation>
    <scope>NUCLEOTIDE SEQUENCE [LARGE SCALE GENOMIC DNA]</scope>
    <source>
        <strain evidence="2 3">BEI176</strain>
    </source>
</reference>
<evidence type="ECO:0000256" key="1">
    <source>
        <dbReference type="SAM" id="MobiDB-lite"/>
    </source>
</evidence>
<dbReference type="Proteomes" id="UP000297753">
    <property type="component" value="Unassembled WGS sequence"/>
</dbReference>
<gene>
    <name evidence="2" type="ORF">ELS82_21940</name>
</gene>
<evidence type="ECO:0000313" key="3">
    <source>
        <dbReference type="Proteomes" id="UP000297753"/>
    </source>
</evidence>
<dbReference type="RefSeq" id="WP_134837350.1">
    <property type="nucleotide sequence ID" value="NZ_SATR01000063.1"/>
</dbReference>
<keyword evidence="3" id="KW-1185">Reference proteome</keyword>
<dbReference type="Pfam" id="PF11655">
    <property type="entry name" value="DUF2589"/>
    <property type="match status" value="1"/>
</dbReference>